<evidence type="ECO:0000256" key="2">
    <source>
        <dbReference type="ARBA" id="ARBA00008164"/>
    </source>
</evidence>
<dbReference type="EMBL" id="AP025314">
    <property type="protein sequence ID" value="BDD09302.1"/>
    <property type="molecule type" value="Genomic_DNA"/>
</dbReference>
<sequence length="433" mass="49632">MKRIKINEGTAGIVLHDGEVKGLLKAGKYWLMPGQEVKRYDMAERLDPPVSVNILLRNKEVANALRVVDVKEEQVALRFEDGMFKELLPSGRHLYWDDFANISFTLCDKSQAFVPNKPINTLLKHKELAEALEVIEVKDGHLTFRYEEGLFKEALPAGRYLYWKGLVRNEFVTYDIKDSKIPDNINKQVLNHGSLDKYVRFFEIQPYEKALLYIDGELAGELERGTHYFWINSQKLLVQKIDTRVQTLEVSGQEMLTQDKVNLRLNFSAQYRVHDIHLARVQTKDYEAQLYQLFQLALREYVGTLPLDELLAKKESVASYVKAYLAEKTKALGLTVLDCGLRDLILPGEIKEIMNQVLVAQKKAQANIITRREETASTRSLLNTAKLMEDNPMLFKLKEMEYVEKISEKISEISLSNGGQVIDQLKGMFGVGK</sequence>
<evidence type="ECO:0000259" key="3">
    <source>
        <dbReference type="SMART" id="SM00244"/>
    </source>
</evidence>
<dbReference type="Gene3D" id="3.30.479.30">
    <property type="entry name" value="Band 7 domain"/>
    <property type="match status" value="1"/>
</dbReference>
<dbReference type="AlphaFoldDB" id="A0AAU9CQQ8"/>
<dbReference type="SUPFAM" id="SSF117892">
    <property type="entry name" value="Band 7/SPFH domain"/>
    <property type="match status" value="1"/>
</dbReference>
<evidence type="ECO:0000313" key="4">
    <source>
        <dbReference type="EMBL" id="BDD09302.1"/>
    </source>
</evidence>
<proteinExistence type="inferred from homology"/>
<dbReference type="InterPro" id="IPR001107">
    <property type="entry name" value="Band_7"/>
</dbReference>
<dbReference type="CDD" id="cd13438">
    <property type="entry name" value="SPFH_eoslipins_u2"/>
    <property type="match status" value="1"/>
</dbReference>
<organism evidence="4 5">
    <name type="scientific">Fulvitalea axinellae</name>
    <dbReference type="NCBI Taxonomy" id="1182444"/>
    <lineage>
        <taxon>Bacteria</taxon>
        <taxon>Pseudomonadati</taxon>
        <taxon>Bacteroidota</taxon>
        <taxon>Cytophagia</taxon>
        <taxon>Cytophagales</taxon>
        <taxon>Persicobacteraceae</taxon>
        <taxon>Fulvitalea</taxon>
    </lineage>
</organism>
<dbReference type="PANTHER" id="PTHR10264">
    <property type="entry name" value="BAND 7 PROTEIN-RELATED"/>
    <property type="match status" value="1"/>
</dbReference>
<dbReference type="InterPro" id="IPR001972">
    <property type="entry name" value="Stomatin_HflK_fam"/>
</dbReference>
<accession>A0AAU9CQQ8</accession>
<dbReference type="Pfam" id="PF01145">
    <property type="entry name" value="Band_7"/>
    <property type="match status" value="1"/>
</dbReference>
<reference evidence="4 5" key="1">
    <citation type="submission" date="2021-12" db="EMBL/GenBank/DDBJ databases">
        <title>Genome sequencing of bacteria with rrn-lacking chromosome and rrn-plasmid.</title>
        <authorList>
            <person name="Anda M."/>
            <person name="Iwasaki W."/>
        </authorList>
    </citation>
    <scope>NUCLEOTIDE SEQUENCE [LARGE SCALE GENOMIC DNA]</scope>
    <source>
        <strain evidence="4 5">DSM 100852</strain>
    </source>
</reference>
<name>A0AAU9CQQ8_9BACT</name>
<protein>
    <submittedName>
        <fullName evidence="4">Peptidase</fullName>
    </submittedName>
</protein>
<dbReference type="Proteomes" id="UP001348817">
    <property type="component" value="Chromosome"/>
</dbReference>
<dbReference type="RefSeq" id="WP_338394513.1">
    <property type="nucleotide sequence ID" value="NZ_AP025314.1"/>
</dbReference>
<dbReference type="InterPro" id="IPR043202">
    <property type="entry name" value="Band-7_stomatin-like"/>
</dbReference>
<dbReference type="GO" id="GO:0005886">
    <property type="term" value="C:plasma membrane"/>
    <property type="evidence" value="ECO:0007669"/>
    <property type="project" value="InterPro"/>
</dbReference>
<comment type="subcellular location">
    <subcellularLocation>
        <location evidence="1">Membrane</location>
        <topology evidence="1">Single-pass membrane protein</topology>
    </subcellularLocation>
</comment>
<gene>
    <name evidence="4" type="ORF">FUAX_17340</name>
</gene>
<dbReference type="KEGG" id="fax:FUAX_17340"/>
<keyword evidence="5" id="KW-1185">Reference proteome</keyword>
<evidence type="ECO:0000313" key="5">
    <source>
        <dbReference type="Proteomes" id="UP001348817"/>
    </source>
</evidence>
<dbReference type="InterPro" id="IPR036013">
    <property type="entry name" value="Band_7/SPFH_dom_sf"/>
</dbReference>
<dbReference type="PRINTS" id="PR00721">
    <property type="entry name" value="STOMATIN"/>
</dbReference>
<evidence type="ECO:0000256" key="1">
    <source>
        <dbReference type="ARBA" id="ARBA00004167"/>
    </source>
</evidence>
<dbReference type="SMART" id="SM00244">
    <property type="entry name" value="PHB"/>
    <property type="match status" value="1"/>
</dbReference>
<feature type="domain" description="Band 7" evidence="3">
    <location>
        <begin position="199"/>
        <end position="358"/>
    </location>
</feature>
<comment type="similarity">
    <text evidence="2">Belongs to the band 7/mec-2 family.</text>
</comment>
<dbReference type="PANTHER" id="PTHR10264:SF83">
    <property type="entry name" value="BLL5629 PROTEIN"/>
    <property type="match status" value="1"/>
</dbReference>